<evidence type="ECO:0000313" key="1">
    <source>
        <dbReference type="EMBL" id="MBD8080917.1"/>
    </source>
</evidence>
<dbReference type="SUPFAM" id="SSF46689">
    <property type="entry name" value="Homeodomain-like"/>
    <property type="match status" value="1"/>
</dbReference>
<dbReference type="Gene3D" id="1.10.10.10">
    <property type="entry name" value="Winged helix-like DNA-binding domain superfamily/Winged helix DNA-binding domain"/>
    <property type="match status" value="1"/>
</dbReference>
<comment type="caution">
    <text evidence="1">The sequence shown here is derived from an EMBL/GenBank/DDBJ whole genome shotgun (WGS) entry which is preliminary data.</text>
</comment>
<organism evidence="1 2">
    <name type="scientific">Chryseobacterium caseinilyticum</name>
    <dbReference type="NCBI Taxonomy" id="2771428"/>
    <lineage>
        <taxon>Bacteria</taxon>
        <taxon>Pseudomonadati</taxon>
        <taxon>Bacteroidota</taxon>
        <taxon>Flavobacteriia</taxon>
        <taxon>Flavobacteriales</taxon>
        <taxon>Weeksellaceae</taxon>
        <taxon>Chryseobacterium group</taxon>
        <taxon>Chryseobacterium</taxon>
    </lineage>
</organism>
<dbReference type="RefSeq" id="WP_191734750.1">
    <property type="nucleotide sequence ID" value="NZ_JACYFS010000001.1"/>
</dbReference>
<name>A0ABR8Z6L1_9FLAO</name>
<dbReference type="InterPro" id="IPR009057">
    <property type="entry name" value="Homeodomain-like_sf"/>
</dbReference>
<dbReference type="Proteomes" id="UP000637299">
    <property type="component" value="Unassembled WGS sequence"/>
</dbReference>
<accession>A0ABR8Z6L1</accession>
<evidence type="ECO:0000313" key="2">
    <source>
        <dbReference type="Proteomes" id="UP000637299"/>
    </source>
</evidence>
<gene>
    <name evidence="1" type="ORF">IC610_00615</name>
</gene>
<dbReference type="EMBL" id="JACYFS010000001">
    <property type="protein sequence ID" value="MBD8080917.1"/>
    <property type="molecule type" value="Genomic_DNA"/>
</dbReference>
<dbReference type="InterPro" id="IPR036388">
    <property type="entry name" value="WH-like_DNA-bd_sf"/>
</dbReference>
<sequence length="144" mass="17301">MDLNFDSIHIGTLIRLRIEELQLSTDRVTKVLNIPEKELQEIFTKDEISISLMLKFSRFLEYDFFRLYSQYLIIYAPPSNFIKSSQLPQFRKNLYTREIIDFVVELVEAGEITKQQIIEEYRIPKVTLYNWLRKYKKQSPPNDT</sequence>
<protein>
    <submittedName>
        <fullName evidence="1">Transposase</fullName>
    </submittedName>
</protein>
<reference evidence="1 2" key="1">
    <citation type="submission" date="2020-09" db="EMBL/GenBank/DDBJ databases">
        <title>Genome seq and assembly of Chryseobacterium sp.</title>
        <authorList>
            <person name="Chhetri G."/>
        </authorList>
    </citation>
    <scope>NUCLEOTIDE SEQUENCE [LARGE SCALE GENOMIC DNA]</scope>
    <source>
        <strain evidence="1 2">GCR10</strain>
    </source>
</reference>
<proteinExistence type="predicted"/>
<keyword evidence="2" id="KW-1185">Reference proteome</keyword>